<sequence>MFMKWVSLFLCFFVALNAKAKIPISIETDIYNYAQQVLGGETIESIEHFNHPSCLRDVVEFILVQKAIKLGGVNLEYDFVLGDYDARNIRLIQHGLLLISFDSIWLNEASQYDKDVFISDPVIRNGEFYAGIYVSHNKVSDLKPKLAQSISNLSFVTSEAWHTDVKTLTALKPKNLVIEADWLVMAKMVSNGWVDAMLAPFKPSMPFEYIGKNYNIRAIDGVKVALQDSRHFVVSKKHPLGDKTFIALQKGLKQLRKSGFIERAYKECGFLNPLVDDWQEIKAKMQ</sequence>
<dbReference type="STRING" id="161398.PP2015_1844"/>
<accession>A0A0S2K2B8</accession>
<dbReference type="PATRIC" id="fig|161398.10.peg.1872"/>
<dbReference type="KEGG" id="pphe:PP2015_1844"/>
<reference evidence="2 3" key="1">
    <citation type="submission" date="2015-11" db="EMBL/GenBank/DDBJ databases">
        <authorList>
            <person name="Zhang Y."/>
            <person name="Guo Z."/>
        </authorList>
    </citation>
    <scope>NUCLEOTIDE SEQUENCE [LARGE SCALE GENOMIC DNA]</scope>
    <source>
        <strain evidence="2 3">KCTC 12086</strain>
    </source>
</reference>
<protein>
    <recommendedName>
        <fullName evidence="4">Solute-binding protein family 3/N-terminal domain-containing protein</fullName>
    </recommendedName>
</protein>
<dbReference type="AlphaFoldDB" id="A0A0S2K2B8"/>
<feature type="chain" id="PRO_5006601070" description="Solute-binding protein family 3/N-terminal domain-containing protein" evidence="1">
    <location>
        <begin position="21"/>
        <end position="286"/>
    </location>
</feature>
<dbReference type="OrthoDB" id="5452199at2"/>
<evidence type="ECO:0000256" key="1">
    <source>
        <dbReference type="SAM" id="SignalP"/>
    </source>
</evidence>
<gene>
    <name evidence="2" type="ORF">PP2015_1844</name>
</gene>
<dbReference type="Proteomes" id="UP000061457">
    <property type="component" value="Chromosome I"/>
</dbReference>
<evidence type="ECO:0008006" key="4">
    <source>
        <dbReference type="Google" id="ProtNLM"/>
    </source>
</evidence>
<dbReference type="SUPFAM" id="SSF53850">
    <property type="entry name" value="Periplasmic binding protein-like II"/>
    <property type="match status" value="1"/>
</dbReference>
<keyword evidence="3" id="KW-1185">Reference proteome</keyword>
<feature type="signal peptide" evidence="1">
    <location>
        <begin position="1"/>
        <end position="20"/>
    </location>
</feature>
<name>A0A0S2K2B8_9GAMM</name>
<organism evidence="2 3">
    <name type="scientific">Pseudoalteromonas phenolica</name>
    <dbReference type="NCBI Taxonomy" id="161398"/>
    <lineage>
        <taxon>Bacteria</taxon>
        <taxon>Pseudomonadati</taxon>
        <taxon>Pseudomonadota</taxon>
        <taxon>Gammaproteobacteria</taxon>
        <taxon>Alteromonadales</taxon>
        <taxon>Pseudoalteromonadaceae</taxon>
        <taxon>Pseudoalteromonas</taxon>
    </lineage>
</organism>
<keyword evidence="1" id="KW-0732">Signal</keyword>
<proteinExistence type="predicted"/>
<dbReference type="EMBL" id="CP013187">
    <property type="protein sequence ID" value="ALO42345.1"/>
    <property type="molecule type" value="Genomic_DNA"/>
</dbReference>
<evidence type="ECO:0000313" key="3">
    <source>
        <dbReference type="Proteomes" id="UP000061457"/>
    </source>
</evidence>
<evidence type="ECO:0000313" key="2">
    <source>
        <dbReference type="EMBL" id="ALO42345.1"/>
    </source>
</evidence>